<protein>
    <recommendedName>
        <fullName evidence="10">Longin domain-containing protein</fullName>
    </recommendedName>
</protein>
<dbReference type="SMART" id="SM01270">
    <property type="entry name" value="Longin"/>
    <property type="match status" value="1"/>
</dbReference>
<dbReference type="Pfam" id="PF13774">
    <property type="entry name" value="Longin"/>
    <property type="match status" value="1"/>
</dbReference>
<dbReference type="FunFam" id="3.30.450.50:FF:000011">
    <property type="entry name" value="Vesicle-associated membrane protein 714"/>
    <property type="match status" value="1"/>
</dbReference>
<dbReference type="PROSITE" id="PS50892">
    <property type="entry name" value="V_SNARE"/>
    <property type="match status" value="1"/>
</dbReference>
<dbReference type="AlphaFoldDB" id="A5B058"/>
<dbReference type="EMBL" id="AM442098">
    <property type="protein sequence ID" value="CAN65112.1"/>
    <property type="molecule type" value="Genomic_DNA"/>
</dbReference>
<evidence type="ECO:0000259" key="7">
    <source>
        <dbReference type="PROSITE" id="PS50859"/>
    </source>
</evidence>
<dbReference type="CDD" id="cd14824">
    <property type="entry name" value="Longin"/>
    <property type="match status" value="1"/>
</dbReference>
<dbReference type="GO" id="GO:0000139">
    <property type="term" value="C:Golgi membrane"/>
    <property type="evidence" value="ECO:0007669"/>
    <property type="project" value="UniProtKB-SubCell"/>
</dbReference>
<dbReference type="InterPro" id="IPR010908">
    <property type="entry name" value="Longin_dom"/>
</dbReference>
<name>A5B058_VITVI</name>
<evidence type="ECO:0000256" key="2">
    <source>
        <dbReference type="ARBA" id="ARBA00008025"/>
    </source>
</evidence>
<dbReference type="PROSITE" id="PS50859">
    <property type="entry name" value="LONGIN"/>
    <property type="match status" value="1"/>
</dbReference>
<evidence type="ECO:0000256" key="5">
    <source>
        <dbReference type="ARBA" id="ARBA00023136"/>
    </source>
</evidence>
<evidence type="ECO:0000313" key="9">
    <source>
        <dbReference type="EMBL" id="CAN65112.1"/>
    </source>
</evidence>
<reference evidence="9" key="1">
    <citation type="journal article" date="2007" name="PLoS ONE">
        <title>The first genome sequence of an elite grapevine cultivar (Pinot noir Vitis vinifera L.): coping with a highly heterozygous genome.</title>
        <authorList>
            <person name="Velasco R."/>
            <person name="Zharkikh A."/>
            <person name="Troggio M."/>
            <person name="Cartwright D.A."/>
            <person name="Cestaro A."/>
            <person name="Pruss D."/>
            <person name="Pindo M."/>
            <person name="FitzGerald L.M."/>
            <person name="Vezzulli S."/>
            <person name="Reid J."/>
            <person name="Malacarne G."/>
            <person name="Iliev D."/>
            <person name="Coppola G."/>
            <person name="Wardell B."/>
            <person name="Micheletti D."/>
            <person name="Macalma T."/>
            <person name="Facci M."/>
            <person name="Mitchell J.T."/>
            <person name="Perazzolli M."/>
            <person name="Eldredge G."/>
            <person name="Gatto P."/>
            <person name="Oyzerski R."/>
            <person name="Moretto M."/>
            <person name="Gutin N."/>
            <person name="Stefanini M."/>
            <person name="Chen Y."/>
            <person name="Segala C."/>
            <person name="Davenport C."/>
            <person name="Dematte L."/>
            <person name="Mraz A."/>
            <person name="Battilana J."/>
            <person name="Stormo K."/>
            <person name="Costa F."/>
            <person name="Tao Q."/>
            <person name="Si-Ammour A."/>
            <person name="Harkins T."/>
            <person name="Lackey A."/>
            <person name="Perbost C."/>
            <person name="Taillon B."/>
            <person name="Stella A."/>
            <person name="Solovyev V."/>
            <person name="Fawcett J.A."/>
            <person name="Sterck L."/>
            <person name="Vandepoele K."/>
            <person name="Grando S.M."/>
            <person name="Toppo S."/>
            <person name="Moser C."/>
            <person name="Lanchbury J."/>
            <person name="Bogden R."/>
            <person name="Skolnick M."/>
            <person name="Sgaramella V."/>
            <person name="Bhatnagar S.K."/>
            <person name="Fontana P."/>
            <person name="Gutin A."/>
            <person name="Van de Peer Y."/>
            <person name="Salamini F."/>
            <person name="Viola R."/>
        </authorList>
    </citation>
    <scope>NUCLEOTIDE SEQUENCE</scope>
</reference>
<evidence type="ECO:0000259" key="8">
    <source>
        <dbReference type="PROSITE" id="PS50892"/>
    </source>
</evidence>
<dbReference type="PANTHER" id="PTHR21136">
    <property type="entry name" value="SNARE PROTEINS"/>
    <property type="match status" value="1"/>
</dbReference>
<dbReference type="ExpressionAtlas" id="A5B058">
    <property type="expression patterns" value="baseline and differential"/>
</dbReference>
<proteinExistence type="inferred from homology"/>
<organism evidence="9">
    <name type="scientific">Vitis vinifera</name>
    <name type="common">Grape</name>
    <dbReference type="NCBI Taxonomy" id="29760"/>
    <lineage>
        <taxon>Eukaryota</taxon>
        <taxon>Viridiplantae</taxon>
        <taxon>Streptophyta</taxon>
        <taxon>Embryophyta</taxon>
        <taxon>Tracheophyta</taxon>
        <taxon>Spermatophyta</taxon>
        <taxon>Magnoliopsida</taxon>
        <taxon>eudicotyledons</taxon>
        <taxon>Gunneridae</taxon>
        <taxon>Pentapetalae</taxon>
        <taxon>rosids</taxon>
        <taxon>Vitales</taxon>
        <taxon>Vitaceae</taxon>
        <taxon>Viteae</taxon>
        <taxon>Vitis</taxon>
    </lineage>
</organism>
<feature type="domain" description="V-SNARE coiled-coil homology" evidence="8">
    <location>
        <begin position="126"/>
        <end position="153"/>
    </location>
</feature>
<comment type="similarity">
    <text evidence="2">Belongs to the synaptobrevin family.</text>
</comment>
<dbReference type="InterPro" id="IPR011012">
    <property type="entry name" value="Longin-like_dom_sf"/>
</dbReference>
<dbReference type="InterPro" id="IPR042855">
    <property type="entry name" value="V_SNARE_CC"/>
</dbReference>
<comment type="subcellular location">
    <subcellularLocation>
        <location evidence="1">Golgi apparatus membrane</location>
        <topology evidence="1">Single-pass type IV membrane protein</topology>
    </subcellularLocation>
</comment>
<evidence type="ECO:0000256" key="3">
    <source>
        <dbReference type="ARBA" id="ARBA00023034"/>
    </source>
</evidence>
<keyword evidence="5" id="KW-0472">Membrane</keyword>
<dbReference type="InterPro" id="IPR051097">
    <property type="entry name" value="Synaptobrevin-like_transport"/>
</dbReference>
<feature type="domain" description="Longin" evidence="7">
    <location>
        <begin position="7"/>
        <end position="111"/>
    </location>
</feature>
<keyword evidence="4 6" id="KW-0175">Coiled coil</keyword>
<gene>
    <name evidence="9" type="ORF">VITISV_011219</name>
</gene>
<dbReference type="SUPFAM" id="SSF64356">
    <property type="entry name" value="SNARE-like"/>
    <property type="match status" value="1"/>
</dbReference>
<evidence type="ECO:0008006" key="10">
    <source>
        <dbReference type="Google" id="ProtNLM"/>
    </source>
</evidence>
<evidence type="ECO:0000256" key="1">
    <source>
        <dbReference type="ARBA" id="ARBA00004409"/>
    </source>
</evidence>
<dbReference type="PANTHER" id="PTHR21136:SF214">
    <property type="entry name" value="VESICLE-ASSOCIATED MEMBRANE PROTEIN 714"/>
    <property type="match status" value="1"/>
</dbReference>
<keyword evidence="3" id="KW-0333">Golgi apparatus</keyword>
<accession>A5B058</accession>
<dbReference type="Gene3D" id="3.30.450.50">
    <property type="entry name" value="Longin domain"/>
    <property type="match status" value="1"/>
</dbReference>
<evidence type="ECO:0000256" key="6">
    <source>
        <dbReference type="PROSITE-ProRule" id="PRU00290"/>
    </source>
</evidence>
<sequence>MVILHVLVARSTIVLPKFSVVSNNTGVVTHWILEKLPAKADSKLCFSQDRYPFHILRIDGLTFLCMAINTFGKRIPFLYLEDIQMRFMKNHGKMARYAPAYALNDESSRVLHQQMEFFPSNLSANTLNHVRGEVGEIRTIMVENIEKIWKRGI</sequence>
<evidence type="ECO:0000256" key="4">
    <source>
        <dbReference type="ARBA" id="ARBA00023054"/>
    </source>
</evidence>